<dbReference type="Proteomes" id="UP000766698">
    <property type="component" value="Unassembled WGS sequence"/>
</dbReference>
<keyword evidence="2" id="KW-1185">Reference proteome</keyword>
<comment type="caution">
    <text evidence="1">The sequence shown here is derived from an EMBL/GenBank/DDBJ whole genome shotgun (WGS) entry which is preliminary data.</text>
</comment>
<organism evidence="1 2">
    <name type="scientific">Streptomyces durbertensis</name>
    <dbReference type="NCBI Taxonomy" id="2448886"/>
    <lineage>
        <taxon>Bacteria</taxon>
        <taxon>Bacillati</taxon>
        <taxon>Actinomycetota</taxon>
        <taxon>Actinomycetes</taxon>
        <taxon>Kitasatosporales</taxon>
        <taxon>Streptomycetaceae</taxon>
        <taxon>Streptomyces</taxon>
    </lineage>
</organism>
<reference evidence="2" key="1">
    <citation type="journal article" date="2020" name="Syst. Appl. Microbiol.">
        <title>Streptomyces alkaliterrae sp. nov., isolated from an alkaline soil, and emended descriptions of Streptomyces alkaliphilus, Streptomyces calidiresistens and Streptomyces durbertensis.</title>
        <authorList>
            <person name="Swiecimska M."/>
            <person name="Golinska P."/>
            <person name="Nouioui I."/>
            <person name="Wypij M."/>
            <person name="Rai M."/>
            <person name="Sangal V."/>
            <person name="Goodfellow M."/>
        </authorList>
    </citation>
    <scope>NUCLEOTIDE SEQUENCE [LARGE SCALE GENOMIC DNA]</scope>
    <source>
        <strain evidence="2">DSM 104538</strain>
    </source>
</reference>
<dbReference type="SUPFAM" id="SSF48452">
    <property type="entry name" value="TPR-like"/>
    <property type="match status" value="1"/>
</dbReference>
<evidence type="ECO:0000313" key="1">
    <source>
        <dbReference type="EMBL" id="MBB1245495.1"/>
    </source>
</evidence>
<proteinExistence type="predicted"/>
<gene>
    <name evidence="1" type="ORF">GL263_18285</name>
</gene>
<name>A0ABR6EJJ8_9ACTN</name>
<evidence type="ECO:0008006" key="3">
    <source>
        <dbReference type="Google" id="ProtNLM"/>
    </source>
</evidence>
<dbReference type="Gene3D" id="1.25.40.10">
    <property type="entry name" value="Tetratricopeptide repeat domain"/>
    <property type="match status" value="1"/>
</dbReference>
<dbReference type="InterPro" id="IPR011990">
    <property type="entry name" value="TPR-like_helical_dom_sf"/>
</dbReference>
<sequence length="455" mass="50342">METEPPLFQILVNQKGWQEYEVFKRRYQDAARELAETEGPTSLATAPPPEKRQFVRWVHGEVKTTPRTEARRILQFMFPGVPIGRLFARASATNSSPGLREARESVSEDQFDYGAEDVVMAAANESARFAARAEGSNVGPHTMEQLEADIRRIVTNYPNRPVGPLFREVRALRNRAFEFLEGRQPPQYTRDLYVAAGVLCGVLANASFDLGRYEAAETQARTAFMCGELAGHNGLRAWVRGLQALIAYWDGRPHDAVRLAEAGGHFAPERGTAHIRLASIQARAYGQLQQATDAIAALNRANDMRDQMTAGDDLPGGMMAFPEAKQLFYASSTHLWLGGNQHLSDAEARADEAVSMFEAAPLEQRRLGEMSLARMDLSMARLSRGDLDGAALQVYEVLGVDARRRTESVRKRVQQFGRHVALHPARTTPAARAIREAIVAHQEQTPAELPPGGSQ</sequence>
<accession>A0ABR6EJJ8</accession>
<evidence type="ECO:0000313" key="2">
    <source>
        <dbReference type="Proteomes" id="UP000766698"/>
    </source>
</evidence>
<protein>
    <recommendedName>
        <fullName evidence="3">Tetratricopeptide repeat protein</fullName>
    </recommendedName>
</protein>
<dbReference type="RefSeq" id="WP_182856799.1">
    <property type="nucleotide sequence ID" value="NZ_WMLF01000292.1"/>
</dbReference>
<dbReference type="EMBL" id="WMLF01000292">
    <property type="protein sequence ID" value="MBB1245495.1"/>
    <property type="molecule type" value="Genomic_DNA"/>
</dbReference>